<protein>
    <submittedName>
        <fullName evidence="6">Lipoprotein-releasing system ATP-binding protein LolD</fullName>
    </submittedName>
</protein>
<dbReference type="CDD" id="cd03255">
    <property type="entry name" value="ABC_MJ0796_LolCDE_FtsE"/>
    <property type="match status" value="1"/>
</dbReference>
<keyword evidence="3 6" id="KW-0067">ATP-binding</keyword>
<dbReference type="InterPro" id="IPR017871">
    <property type="entry name" value="ABC_transporter-like_CS"/>
</dbReference>
<dbReference type="PROSITE" id="PS50893">
    <property type="entry name" value="ABC_TRANSPORTER_2"/>
    <property type="match status" value="1"/>
</dbReference>
<dbReference type="SMART" id="SM00382">
    <property type="entry name" value="AAA"/>
    <property type="match status" value="1"/>
</dbReference>
<evidence type="ECO:0000256" key="2">
    <source>
        <dbReference type="ARBA" id="ARBA00022741"/>
    </source>
</evidence>
<sequence length="227" mass="25417">MQLITIKNLFKTYRLGDVEVSALRGLSLSIEQGEFVALYGASGSGKTTLLNIIACIDAPSSGKVFYEQKQINYSQSKKLGQFRLNKIGFVFQSYNLVPVLNTYENIEYPLLLTAKSEEERKQLVENIIDQVGLTDVKGHKPRQLSGGQRQRVAIGRALVNKPKLVIADEPTANLDVKTSRRILELLTGLNEVENTTFLIATHDPLVKEYVGRSIMIRDGKIRTKEHV</sequence>
<dbReference type="InterPro" id="IPR003439">
    <property type="entry name" value="ABC_transporter-like_ATP-bd"/>
</dbReference>
<dbReference type="PANTHER" id="PTHR24220">
    <property type="entry name" value="IMPORT ATP-BINDING PROTEIN"/>
    <property type="match status" value="1"/>
</dbReference>
<dbReference type="GO" id="GO:0016887">
    <property type="term" value="F:ATP hydrolysis activity"/>
    <property type="evidence" value="ECO:0007669"/>
    <property type="project" value="InterPro"/>
</dbReference>
<dbReference type="EMBL" id="NSKE01000012">
    <property type="protein sequence ID" value="PAU92887.1"/>
    <property type="molecule type" value="Genomic_DNA"/>
</dbReference>
<dbReference type="InterPro" id="IPR003593">
    <property type="entry name" value="AAA+_ATPase"/>
</dbReference>
<dbReference type="GO" id="GO:0022857">
    <property type="term" value="F:transmembrane transporter activity"/>
    <property type="evidence" value="ECO:0007669"/>
    <property type="project" value="TreeGrafter"/>
</dbReference>
<dbReference type="FunFam" id="3.40.50.300:FF:000032">
    <property type="entry name" value="Export ABC transporter ATP-binding protein"/>
    <property type="match status" value="1"/>
</dbReference>
<keyword evidence="6" id="KW-0449">Lipoprotein</keyword>
<keyword evidence="1" id="KW-0813">Transport</keyword>
<evidence type="ECO:0000256" key="3">
    <source>
        <dbReference type="ARBA" id="ARBA00022840"/>
    </source>
</evidence>
<reference evidence="6 7" key="1">
    <citation type="submission" date="2017-08" db="EMBL/GenBank/DDBJ databases">
        <title>Aliifodinibius alkalisoli sp. nov., isolated from saline alkaline soil.</title>
        <authorList>
            <person name="Liu D."/>
            <person name="Zhang G."/>
        </authorList>
    </citation>
    <scope>NUCLEOTIDE SEQUENCE [LARGE SCALE GENOMIC DNA]</scope>
    <source>
        <strain evidence="6 7">WN023</strain>
    </source>
</reference>
<dbReference type="GO" id="GO:0005886">
    <property type="term" value="C:plasma membrane"/>
    <property type="evidence" value="ECO:0007669"/>
    <property type="project" value="TreeGrafter"/>
</dbReference>
<evidence type="ECO:0000313" key="7">
    <source>
        <dbReference type="Proteomes" id="UP000218831"/>
    </source>
</evidence>
<dbReference type="PROSITE" id="PS00211">
    <property type="entry name" value="ABC_TRANSPORTER_1"/>
    <property type="match status" value="1"/>
</dbReference>
<accession>A0A2A2G7S8</accession>
<evidence type="ECO:0000259" key="5">
    <source>
        <dbReference type="PROSITE" id="PS50893"/>
    </source>
</evidence>
<gene>
    <name evidence="6" type="ORF">CK503_14465</name>
</gene>
<comment type="similarity">
    <text evidence="4">Belongs to the ABC transporter superfamily. Macrolide exporter (TC 3.A.1.122) family.</text>
</comment>
<evidence type="ECO:0000256" key="1">
    <source>
        <dbReference type="ARBA" id="ARBA00022448"/>
    </source>
</evidence>
<dbReference type="GO" id="GO:0098796">
    <property type="term" value="C:membrane protein complex"/>
    <property type="evidence" value="ECO:0007669"/>
    <property type="project" value="UniProtKB-ARBA"/>
</dbReference>
<dbReference type="InterPro" id="IPR015854">
    <property type="entry name" value="ABC_transpr_LolD-like"/>
</dbReference>
<dbReference type="Proteomes" id="UP000218831">
    <property type="component" value="Unassembled WGS sequence"/>
</dbReference>
<dbReference type="RefSeq" id="WP_095607543.1">
    <property type="nucleotide sequence ID" value="NZ_NSKE01000012.1"/>
</dbReference>
<name>A0A2A2G7S8_9BACT</name>
<evidence type="ECO:0000313" key="6">
    <source>
        <dbReference type="EMBL" id="PAU92887.1"/>
    </source>
</evidence>
<dbReference type="Gene3D" id="3.40.50.300">
    <property type="entry name" value="P-loop containing nucleotide triphosphate hydrolases"/>
    <property type="match status" value="1"/>
</dbReference>
<proteinExistence type="inferred from homology"/>
<dbReference type="SUPFAM" id="SSF52540">
    <property type="entry name" value="P-loop containing nucleoside triphosphate hydrolases"/>
    <property type="match status" value="1"/>
</dbReference>
<dbReference type="Pfam" id="PF00005">
    <property type="entry name" value="ABC_tran"/>
    <property type="match status" value="1"/>
</dbReference>
<comment type="caution">
    <text evidence="6">The sequence shown here is derived from an EMBL/GenBank/DDBJ whole genome shotgun (WGS) entry which is preliminary data.</text>
</comment>
<organism evidence="6 7">
    <name type="scientific">Fodinibius salipaludis</name>
    <dbReference type="NCBI Taxonomy" id="2032627"/>
    <lineage>
        <taxon>Bacteria</taxon>
        <taxon>Pseudomonadati</taxon>
        <taxon>Balneolota</taxon>
        <taxon>Balneolia</taxon>
        <taxon>Balneolales</taxon>
        <taxon>Balneolaceae</taxon>
        <taxon>Fodinibius</taxon>
    </lineage>
</organism>
<evidence type="ECO:0000256" key="4">
    <source>
        <dbReference type="ARBA" id="ARBA00038388"/>
    </source>
</evidence>
<dbReference type="InterPro" id="IPR017911">
    <property type="entry name" value="MacB-like_ATP-bd"/>
</dbReference>
<keyword evidence="7" id="KW-1185">Reference proteome</keyword>
<keyword evidence="2" id="KW-0547">Nucleotide-binding</keyword>
<dbReference type="InterPro" id="IPR027417">
    <property type="entry name" value="P-loop_NTPase"/>
</dbReference>
<dbReference type="OrthoDB" id="1114670at2"/>
<dbReference type="GO" id="GO:0005524">
    <property type="term" value="F:ATP binding"/>
    <property type="evidence" value="ECO:0007669"/>
    <property type="project" value="UniProtKB-KW"/>
</dbReference>
<feature type="domain" description="ABC transporter" evidence="5">
    <location>
        <begin position="4"/>
        <end position="227"/>
    </location>
</feature>
<dbReference type="AlphaFoldDB" id="A0A2A2G7S8"/>